<dbReference type="CDD" id="cd06261">
    <property type="entry name" value="TM_PBP2"/>
    <property type="match status" value="1"/>
</dbReference>
<keyword evidence="5 7" id="KW-1133">Transmembrane helix</keyword>
<keyword evidence="11" id="KW-1185">Reference proteome</keyword>
<dbReference type="InterPro" id="IPR035906">
    <property type="entry name" value="MetI-like_sf"/>
</dbReference>
<dbReference type="OrthoDB" id="4319190at2"/>
<evidence type="ECO:0000256" key="4">
    <source>
        <dbReference type="ARBA" id="ARBA00022692"/>
    </source>
</evidence>
<evidence type="ECO:0000256" key="1">
    <source>
        <dbReference type="ARBA" id="ARBA00004651"/>
    </source>
</evidence>
<feature type="compositionally biased region" description="Low complexity" evidence="8">
    <location>
        <begin position="8"/>
        <end position="21"/>
    </location>
</feature>
<accession>A0A0Y0PB70</accession>
<dbReference type="PANTHER" id="PTHR30193:SF37">
    <property type="entry name" value="INNER MEMBRANE ABC TRANSPORTER PERMEASE PROTEIN YCJO"/>
    <property type="match status" value="1"/>
</dbReference>
<keyword evidence="6 7" id="KW-0472">Membrane</keyword>
<feature type="transmembrane region" description="Helical" evidence="7">
    <location>
        <begin position="42"/>
        <end position="65"/>
    </location>
</feature>
<evidence type="ECO:0000256" key="7">
    <source>
        <dbReference type="RuleBase" id="RU363032"/>
    </source>
</evidence>
<dbReference type="EMBL" id="CP014145">
    <property type="protein sequence ID" value="AMB59752.1"/>
    <property type="molecule type" value="Genomic_DNA"/>
</dbReference>
<name>A0A0Y0PB70_9MICO</name>
<dbReference type="PANTHER" id="PTHR30193">
    <property type="entry name" value="ABC TRANSPORTER PERMEASE PROTEIN"/>
    <property type="match status" value="1"/>
</dbReference>
<sequence>MTSTLNRPAATTADAAAGGPAPRKRSGLRRRISALDSKASPYLYISPFFVLFGIVGLFPLLYTAVVSMHDWNLLKGQGDFVGLDNFAAILGDRFFWNSIFNTISIFLLSAIPQIFVALALAAVLDQNLRAKTFWRMSVLLPYVVTPVAVTLIFSSVFNEQSGLVNNLLGVVGLDPVAWKHDVFASHIAIASMVNWRWTGYNALILLAAMQAVPRDIYESAALDGAGPIRRFFSLTIPSIRPTLVFVVITATIGGLQIFTEPKLFDASSAGGIGGADRQFQTTVLYLWEMAFFRQNLGKASAIAFLLFILIVLIGLFNFLLSQRIASAEQRGNDKRTAKALKNYRGGRS</sequence>
<evidence type="ECO:0000256" key="3">
    <source>
        <dbReference type="ARBA" id="ARBA00022475"/>
    </source>
</evidence>
<proteinExistence type="inferred from homology"/>
<evidence type="ECO:0000313" key="10">
    <source>
        <dbReference type="EMBL" id="AMB59752.1"/>
    </source>
</evidence>
<protein>
    <submittedName>
        <fullName evidence="10">ABC transporter permease</fullName>
    </submittedName>
</protein>
<dbReference type="PROSITE" id="PS50928">
    <property type="entry name" value="ABC_TM1"/>
    <property type="match status" value="1"/>
</dbReference>
<keyword evidence="2 7" id="KW-0813">Transport</keyword>
<comment type="similarity">
    <text evidence="7">Belongs to the binding-protein-dependent transport system permease family.</text>
</comment>
<evidence type="ECO:0000256" key="2">
    <source>
        <dbReference type="ARBA" id="ARBA00022448"/>
    </source>
</evidence>
<comment type="subcellular location">
    <subcellularLocation>
        <location evidence="1 7">Cell membrane</location>
        <topology evidence="1 7">Multi-pass membrane protein</topology>
    </subcellularLocation>
</comment>
<dbReference type="GO" id="GO:0055085">
    <property type="term" value="P:transmembrane transport"/>
    <property type="evidence" value="ECO:0007669"/>
    <property type="project" value="InterPro"/>
</dbReference>
<reference evidence="11" key="2">
    <citation type="submission" date="2016-01" db="EMBL/GenBank/DDBJ databases">
        <title>First complete genome sequence of a species in the genus Microterricola, an extremophilic cold active enzyme producing strain ERGS5:02 isolated from Sikkim Himalaya.</title>
        <authorList>
            <person name="Kumar R."/>
            <person name="Singh D."/>
            <person name="Swarnkar M.K."/>
        </authorList>
    </citation>
    <scope>NUCLEOTIDE SEQUENCE [LARGE SCALE GENOMIC DNA]</scope>
    <source>
        <strain evidence="11">ERGS5:02</strain>
    </source>
</reference>
<feature type="domain" description="ABC transmembrane type-1" evidence="9">
    <location>
        <begin position="99"/>
        <end position="317"/>
    </location>
</feature>
<feature type="region of interest" description="Disordered" evidence="8">
    <location>
        <begin position="1"/>
        <end position="25"/>
    </location>
</feature>
<dbReference type="AlphaFoldDB" id="A0A0Y0PB70"/>
<evidence type="ECO:0000256" key="6">
    <source>
        <dbReference type="ARBA" id="ARBA00023136"/>
    </source>
</evidence>
<dbReference type="SUPFAM" id="SSF161098">
    <property type="entry name" value="MetI-like"/>
    <property type="match status" value="1"/>
</dbReference>
<keyword evidence="4 7" id="KW-0812">Transmembrane</keyword>
<feature type="transmembrane region" description="Helical" evidence="7">
    <location>
        <begin position="103"/>
        <end position="124"/>
    </location>
</feature>
<organism evidence="10 11">
    <name type="scientific">Microterricola viridarii</name>
    <dbReference type="NCBI Taxonomy" id="412690"/>
    <lineage>
        <taxon>Bacteria</taxon>
        <taxon>Bacillati</taxon>
        <taxon>Actinomycetota</taxon>
        <taxon>Actinomycetes</taxon>
        <taxon>Micrococcales</taxon>
        <taxon>Microbacteriaceae</taxon>
        <taxon>Microterricola</taxon>
    </lineage>
</organism>
<evidence type="ECO:0000313" key="11">
    <source>
        <dbReference type="Proteomes" id="UP000058305"/>
    </source>
</evidence>
<dbReference type="InterPro" id="IPR000515">
    <property type="entry name" value="MetI-like"/>
</dbReference>
<feature type="transmembrane region" description="Helical" evidence="7">
    <location>
        <begin position="177"/>
        <end position="195"/>
    </location>
</feature>
<reference evidence="10 11" key="1">
    <citation type="journal article" date="2016" name="J. Biotechnol.">
        <title>First complete genome sequence of a species in the genus Microterricola, an extremophilic cold active enzyme producing bacterial strain ERGS5:02 isolated from Sikkim Himalaya.</title>
        <authorList>
            <person name="Himanshu"/>
            <person name="Swarnkar M.K."/>
            <person name="Singh D."/>
            <person name="Kumar R."/>
        </authorList>
    </citation>
    <scope>NUCLEOTIDE SEQUENCE [LARGE SCALE GENOMIC DNA]</scope>
    <source>
        <strain evidence="10 11">ERGS5:02</strain>
    </source>
</reference>
<dbReference type="GO" id="GO:0005886">
    <property type="term" value="C:plasma membrane"/>
    <property type="evidence" value="ECO:0007669"/>
    <property type="project" value="UniProtKB-SubCell"/>
</dbReference>
<dbReference type="Proteomes" id="UP000058305">
    <property type="component" value="Chromosome"/>
</dbReference>
<feature type="transmembrane region" description="Helical" evidence="7">
    <location>
        <begin position="239"/>
        <end position="258"/>
    </location>
</feature>
<evidence type="ECO:0000256" key="8">
    <source>
        <dbReference type="SAM" id="MobiDB-lite"/>
    </source>
</evidence>
<dbReference type="Gene3D" id="1.10.3720.10">
    <property type="entry name" value="MetI-like"/>
    <property type="match status" value="1"/>
</dbReference>
<gene>
    <name evidence="10" type="ORF">AWU67_13785</name>
</gene>
<feature type="transmembrane region" description="Helical" evidence="7">
    <location>
        <begin position="299"/>
        <end position="320"/>
    </location>
</feature>
<dbReference type="KEGG" id="mvd:AWU67_13785"/>
<feature type="transmembrane region" description="Helical" evidence="7">
    <location>
        <begin position="136"/>
        <end position="157"/>
    </location>
</feature>
<evidence type="ECO:0000259" key="9">
    <source>
        <dbReference type="PROSITE" id="PS50928"/>
    </source>
</evidence>
<dbReference type="Pfam" id="PF00528">
    <property type="entry name" value="BPD_transp_1"/>
    <property type="match status" value="1"/>
</dbReference>
<dbReference type="RefSeq" id="WP_067230219.1">
    <property type="nucleotide sequence ID" value="NZ_CP014145.1"/>
</dbReference>
<evidence type="ECO:0000256" key="5">
    <source>
        <dbReference type="ARBA" id="ARBA00022989"/>
    </source>
</evidence>
<dbReference type="InterPro" id="IPR051393">
    <property type="entry name" value="ABC_transporter_permease"/>
</dbReference>
<keyword evidence="3" id="KW-1003">Cell membrane</keyword>